<evidence type="ECO:0000259" key="2">
    <source>
        <dbReference type="Pfam" id="PF20736"/>
    </source>
</evidence>
<evidence type="ECO:0000313" key="4">
    <source>
        <dbReference type="Proteomes" id="UP000594463"/>
    </source>
</evidence>
<dbReference type="GO" id="GO:0005975">
    <property type="term" value="P:carbohydrate metabolic process"/>
    <property type="evidence" value="ECO:0007669"/>
    <property type="project" value="InterPro"/>
</dbReference>
<sequence length="595" mass="68648">MLNNQVDTKKVKENIHPFNFSGVQLKQGRFKKQFDDMKEYYLNIPNDNILKGFRERAKIDAPGEDLGGWYTGDSTFLRVHPEIDKPSNVFSAFGQWLGAFARMYKVTQDQRIKSKLEYLLHEWGKAIAPDGYFYYGNNPNGPHYEFDKTVGGLVDIYEYVGFDVAMDYLKKITKWAEKGLNRRRIPPTPDNFTGGGYTGGFDSDNEWYTLSENLYRAYLLTHDEFYKNFGETWHYNTYWNDLASNQHCMTALHAYSHVNTLSSAAMAYKVTGNELFLNAILNAYEIFKNKLTFATGGYGPWERLSNQYGSLGNSLWLEERSFEAPCGSWAVFKITRYLLSLTGKAFYGDWTEKILFNGIGACLPMAENGKTFYYSDYRVTGGLKKYYSDTWPCCSGTYPLAVTDYHNIIYFYDDEGIYINLFVPSQVDWETKGTSVRVVQETDFPEQNKIHLKIQTANPVEFSIKFRIPGWIKEDVSIKVNGKERIHNFKIGDWGNISQTWENGDTIDIKLPMQLEMLPVDSQHLQLVALCYGPVVLASNQPGPLKAEIKNPSKRIQRIAQDKLVFQANDNLNFKPYYSYQEGEVYYLYNLINKD</sequence>
<feature type="domain" description="Non-reducing end beta-L-arabinofuranosidase-like GH127 catalytic" evidence="1">
    <location>
        <begin position="23"/>
        <end position="398"/>
    </location>
</feature>
<dbReference type="EMBL" id="CP065383">
    <property type="protein sequence ID" value="QPM68145.1"/>
    <property type="molecule type" value="Genomic_DNA"/>
</dbReference>
<keyword evidence="3" id="KW-0326">Glycosidase</keyword>
<feature type="domain" description="Non-reducing end beta-L-arabinofuranosidase-like GH127 middle" evidence="2">
    <location>
        <begin position="416"/>
        <end position="513"/>
    </location>
</feature>
<accession>A0A7T1F2X4</accession>
<dbReference type="GO" id="GO:0102478">
    <property type="term" value="F:beta-L-arabinofuranosidase activity"/>
    <property type="evidence" value="ECO:0007669"/>
    <property type="project" value="UniProtKB-EC"/>
</dbReference>
<evidence type="ECO:0000313" key="3">
    <source>
        <dbReference type="EMBL" id="QPM68145.1"/>
    </source>
</evidence>
<dbReference type="InterPro" id="IPR008928">
    <property type="entry name" value="6-hairpin_glycosidase_sf"/>
</dbReference>
<dbReference type="RefSeq" id="WP_218113304.1">
    <property type="nucleotide sequence ID" value="NZ_CP065383.1"/>
</dbReference>
<evidence type="ECO:0000259" key="1">
    <source>
        <dbReference type="Pfam" id="PF07944"/>
    </source>
</evidence>
<keyword evidence="4" id="KW-1185">Reference proteome</keyword>
<dbReference type="SUPFAM" id="SSF48208">
    <property type="entry name" value="Six-hairpin glycosidases"/>
    <property type="match status" value="1"/>
</dbReference>
<dbReference type="PANTHER" id="PTHR31151">
    <property type="entry name" value="PROLINE-TRNA LIGASE (DUF1680)"/>
    <property type="match status" value="1"/>
</dbReference>
<dbReference type="KEGG" id="alam:RT761_01359"/>
<dbReference type="Pfam" id="PF20736">
    <property type="entry name" value="Glyco_hydro127M"/>
    <property type="match status" value="1"/>
</dbReference>
<dbReference type="InterPro" id="IPR049046">
    <property type="entry name" value="Beta-AFase-like_GH127_middle"/>
</dbReference>
<organism evidence="3 4">
    <name type="scientific">Atribacter laminatus</name>
    <dbReference type="NCBI Taxonomy" id="2847778"/>
    <lineage>
        <taxon>Bacteria</taxon>
        <taxon>Pseudomonadati</taxon>
        <taxon>Atribacterota</taxon>
        <taxon>Atribacteria</taxon>
        <taxon>Atribacterales</taxon>
        <taxon>Atribacteraceae</taxon>
        <taxon>Atribacter</taxon>
    </lineage>
</organism>
<gene>
    <name evidence="3" type="primary">hypBA1</name>
    <name evidence="3" type="ORF">RT761_01359</name>
</gene>
<dbReference type="AlphaFoldDB" id="A0A7T1F2X4"/>
<keyword evidence="3" id="KW-0378">Hydrolase</keyword>
<dbReference type="Proteomes" id="UP000594463">
    <property type="component" value="Chromosome"/>
</dbReference>
<proteinExistence type="predicted"/>
<name>A0A7T1F2X4_ATRLM</name>
<dbReference type="InterPro" id="IPR012878">
    <property type="entry name" value="Beta-AFase-like_GH127_cat"/>
</dbReference>
<dbReference type="EC" id="3.2.1.185" evidence="3"/>
<dbReference type="PANTHER" id="PTHR31151:SF0">
    <property type="entry name" value="PROLINE-TRNA LIGASE (DUF1680)"/>
    <property type="match status" value="1"/>
</dbReference>
<dbReference type="Pfam" id="PF07944">
    <property type="entry name" value="Beta-AFase-like_GH127_cat"/>
    <property type="match status" value="1"/>
</dbReference>
<reference evidence="3 4" key="1">
    <citation type="journal article" date="2021" name="Nat. Commun.">
        <title>Isolation of a member of the candidate phylum Atribacteria reveals a unique cell membrane structure.</title>
        <authorList>
            <person name="Taiki K."/>
            <person name="Nobu M.K."/>
            <person name="Kusada H."/>
            <person name="Meng X.-Y."/>
            <person name="Hosoki N."/>
            <person name="Uematsu K."/>
            <person name="Yoshioka H."/>
            <person name="Kamagata Y."/>
            <person name="Tamaki H."/>
        </authorList>
    </citation>
    <scope>NUCLEOTIDE SEQUENCE [LARGE SCALE GENOMIC DNA]</scope>
    <source>
        <strain evidence="3 4">RT761</strain>
    </source>
</reference>
<protein>
    <submittedName>
        <fullName evidence="3">Non-reducing end beta-L-arabinofuranosidase</fullName>
        <ecNumber evidence="3">3.2.1.185</ecNumber>
    </submittedName>
</protein>